<comment type="caution">
    <text evidence="1">The sequence shown here is derived from an EMBL/GenBank/DDBJ whole genome shotgun (WGS) entry which is preliminary data.</text>
</comment>
<name>A0AAN9BHD5_9CAEN</name>
<proteinExistence type="predicted"/>
<protein>
    <submittedName>
        <fullName evidence="1">Uncharacterized protein</fullName>
    </submittedName>
</protein>
<keyword evidence="2" id="KW-1185">Reference proteome</keyword>
<gene>
    <name evidence="1" type="ORF">V1264_017555</name>
</gene>
<sequence>MEEDETMSDDIFATETQKMLPLLETKRSEFVADMHFDKNLSDEKAKEARDISMEFEKNLTDVPMTTNLLGCNIEVTEKRPVFIKPRPIPHAMVGTVEDEISEMLMRWAIQLQPHSFTVKVIPGKDNHGADYMSRASY</sequence>
<evidence type="ECO:0000313" key="2">
    <source>
        <dbReference type="Proteomes" id="UP001374579"/>
    </source>
</evidence>
<accession>A0AAN9BHD5</accession>
<dbReference type="Proteomes" id="UP001374579">
    <property type="component" value="Unassembled WGS sequence"/>
</dbReference>
<organism evidence="1 2">
    <name type="scientific">Littorina saxatilis</name>
    <dbReference type="NCBI Taxonomy" id="31220"/>
    <lineage>
        <taxon>Eukaryota</taxon>
        <taxon>Metazoa</taxon>
        <taxon>Spiralia</taxon>
        <taxon>Lophotrochozoa</taxon>
        <taxon>Mollusca</taxon>
        <taxon>Gastropoda</taxon>
        <taxon>Caenogastropoda</taxon>
        <taxon>Littorinimorpha</taxon>
        <taxon>Littorinoidea</taxon>
        <taxon>Littorinidae</taxon>
        <taxon>Littorina</taxon>
    </lineage>
</organism>
<dbReference type="AlphaFoldDB" id="A0AAN9BHD5"/>
<dbReference type="EMBL" id="JBAMIC010000007">
    <property type="protein sequence ID" value="KAK7106286.1"/>
    <property type="molecule type" value="Genomic_DNA"/>
</dbReference>
<reference evidence="1 2" key="1">
    <citation type="submission" date="2024-02" db="EMBL/GenBank/DDBJ databases">
        <title>Chromosome-scale genome assembly of the rough periwinkle Littorina saxatilis.</title>
        <authorList>
            <person name="De Jode A."/>
            <person name="Faria R."/>
            <person name="Formenti G."/>
            <person name="Sims Y."/>
            <person name="Smith T.P."/>
            <person name="Tracey A."/>
            <person name="Wood J.M.D."/>
            <person name="Zagrodzka Z.B."/>
            <person name="Johannesson K."/>
            <person name="Butlin R.K."/>
            <person name="Leder E.H."/>
        </authorList>
    </citation>
    <scope>NUCLEOTIDE SEQUENCE [LARGE SCALE GENOMIC DNA]</scope>
    <source>
        <strain evidence="1">Snail1</strain>
        <tissue evidence="1">Muscle</tissue>
    </source>
</reference>
<evidence type="ECO:0000313" key="1">
    <source>
        <dbReference type="EMBL" id="KAK7106286.1"/>
    </source>
</evidence>